<sequence length="241" mass="26593">MYRPSESSSIPTSCYSPSQNTRPLSMSTQAGSVPFLLAILITTCFASSQNSQNILLPASEDTISHIPGSLSECGFDGEFGVAWFPRCQFGGLTGGSVTGWPKKGGYYTHLCSIAELEFLGLDRFKPANSSGDPDEEEAHCARMRQLGATWFEDLDSEIENQWKYDLPDSPRLYAGWPADGGVWVLYTTFSQTKRKGLGRIGNALTMEERWKLIKELGGTFYAKPKDCPYLDLDGLEDKGNK</sequence>
<feature type="region of interest" description="Disordered" evidence="1">
    <location>
        <begin position="1"/>
        <end position="21"/>
    </location>
</feature>
<evidence type="ECO:0000256" key="1">
    <source>
        <dbReference type="SAM" id="MobiDB-lite"/>
    </source>
</evidence>
<evidence type="ECO:0000313" key="3">
    <source>
        <dbReference type="Proteomes" id="UP000532311"/>
    </source>
</evidence>
<keyword evidence="3" id="KW-1185">Reference proteome</keyword>
<comment type="caution">
    <text evidence="2">The sequence shown here is derived from an EMBL/GenBank/DDBJ whole genome shotgun (WGS) entry which is preliminary data.</text>
</comment>
<organism evidence="2 3">
    <name type="scientific">Fusarium globosum</name>
    <dbReference type="NCBI Taxonomy" id="78864"/>
    <lineage>
        <taxon>Eukaryota</taxon>
        <taxon>Fungi</taxon>
        <taxon>Dikarya</taxon>
        <taxon>Ascomycota</taxon>
        <taxon>Pezizomycotina</taxon>
        <taxon>Sordariomycetes</taxon>
        <taxon>Hypocreomycetidae</taxon>
        <taxon>Hypocreales</taxon>
        <taxon>Nectriaceae</taxon>
        <taxon>Fusarium</taxon>
        <taxon>Fusarium fujikuroi species complex</taxon>
    </lineage>
</organism>
<feature type="compositionally biased region" description="Low complexity" evidence="1">
    <location>
        <begin position="1"/>
        <end position="18"/>
    </location>
</feature>
<proteinExistence type="predicted"/>
<gene>
    <name evidence="2" type="ORF">FGLOB1_10420</name>
</gene>
<accession>A0A8H5XVV2</accession>
<dbReference type="AlphaFoldDB" id="A0A8H5XVV2"/>
<reference evidence="2 3" key="1">
    <citation type="submission" date="2020-05" db="EMBL/GenBank/DDBJ databases">
        <title>Identification and distribution of gene clusters putatively required for synthesis of sphingolipid metabolism inhibitors in phylogenetically diverse species of the filamentous fungus Fusarium.</title>
        <authorList>
            <person name="Kim H.-S."/>
            <person name="Busman M."/>
            <person name="Brown D.W."/>
            <person name="Divon H."/>
            <person name="Uhlig S."/>
            <person name="Proctor R.H."/>
        </authorList>
    </citation>
    <scope>NUCLEOTIDE SEQUENCE [LARGE SCALE GENOMIC DNA]</scope>
    <source>
        <strain evidence="2 3">NRRL 26131</strain>
    </source>
</reference>
<dbReference type="Proteomes" id="UP000532311">
    <property type="component" value="Unassembled WGS sequence"/>
</dbReference>
<protein>
    <submittedName>
        <fullName evidence="2">Uncharacterized protein</fullName>
    </submittedName>
</protein>
<name>A0A8H5XVV2_9HYPO</name>
<dbReference type="EMBL" id="JAAQPF010000501">
    <property type="protein sequence ID" value="KAF5701078.1"/>
    <property type="molecule type" value="Genomic_DNA"/>
</dbReference>
<evidence type="ECO:0000313" key="2">
    <source>
        <dbReference type="EMBL" id="KAF5701078.1"/>
    </source>
</evidence>